<gene>
    <name evidence="1" type="ORF">AFUS01_LOCUS28950</name>
</gene>
<name>A0A8J2PLK2_9HEXA</name>
<dbReference type="EMBL" id="CAJVCH010421078">
    <property type="protein sequence ID" value="CAG7818444.1"/>
    <property type="molecule type" value="Genomic_DNA"/>
</dbReference>
<comment type="caution">
    <text evidence="1">The sequence shown here is derived from an EMBL/GenBank/DDBJ whole genome shotgun (WGS) entry which is preliminary data.</text>
</comment>
<protein>
    <submittedName>
        <fullName evidence="1">Uncharacterized protein</fullName>
    </submittedName>
</protein>
<keyword evidence="2" id="KW-1185">Reference proteome</keyword>
<organism evidence="1 2">
    <name type="scientific">Allacma fusca</name>
    <dbReference type="NCBI Taxonomy" id="39272"/>
    <lineage>
        <taxon>Eukaryota</taxon>
        <taxon>Metazoa</taxon>
        <taxon>Ecdysozoa</taxon>
        <taxon>Arthropoda</taxon>
        <taxon>Hexapoda</taxon>
        <taxon>Collembola</taxon>
        <taxon>Symphypleona</taxon>
        <taxon>Sminthuridae</taxon>
        <taxon>Allacma</taxon>
    </lineage>
</organism>
<evidence type="ECO:0000313" key="1">
    <source>
        <dbReference type="EMBL" id="CAG7818444.1"/>
    </source>
</evidence>
<sequence length="105" mass="11476">MSTIHLSASFSQSFSASLASKDQVHESPVVYTPRRAPLLLEWFLTDTSSQYPPSLGSLSALLGQWDPFNPCSSAPVIDSPGKQLGWKMGSNAPFRMRPLWPLPTA</sequence>
<dbReference type="AlphaFoldDB" id="A0A8J2PLK2"/>
<evidence type="ECO:0000313" key="2">
    <source>
        <dbReference type="Proteomes" id="UP000708208"/>
    </source>
</evidence>
<proteinExistence type="predicted"/>
<reference evidence="1" key="1">
    <citation type="submission" date="2021-06" db="EMBL/GenBank/DDBJ databases">
        <authorList>
            <person name="Hodson N. C."/>
            <person name="Mongue J. A."/>
            <person name="Jaron S. K."/>
        </authorList>
    </citation>
    <scope>NUCLEOTIDE SEQUENCE</scope>
</reference>
<accession>A0A8J2PLK2</accession>
<dbReference type="Proteomes" id="UP000708208">
    <property type="component" value="Unassembled WGS sequence"/>
</dbReference>